<protein>
    <submittedName>
        <fullName evidence="2">Uncharacterized protein</fullName>
    </submittedName>
</protein>
<feature type="compositionally biased region" description="Basic and acidic residues" evidence="1">
    <location>
        <begin position="19"/>
        <end position="32"/>
    </location>
</feature>
<accession>A0ABD2ANI2</accession>
<dbReference type="EMBL" id="JAYRBN010000116">
    <property type="protein sequence ID" value="KAL2721190.1"/>
    <property type="molecule type" value="Genomic_DNA"/>
</dbReference>
<feature type="compositionally biased region" description="Acidic residues" evidence="1">
    <location>
        <begin position="172"/>
        <end position="186"/>
    </location>
</feature>
<sequence length="244" mass="28113">MKWRKKKKEEDEDEEEKKEEEKEKEEEVEKDPILSYTLHVFIVQNPLAKGEREEEEEEEEEEKEEMQREADGSSSSSSSSSSSIGDSVVVVATVKVEVEEGGLDRPNCILLCARDTTNTVSHGVQKKDPSIRDNKRPENEALCKEGSDPSLAFIRQKNEPWERLNCPRDEEVEKEEEEEEEEEEECSGLNRRNDDDDDDDDDDEEKERDRNRMRDTKNKIVGARPPGYRTLRHGASPPAIMSGQ</sequence>
<feature type="compositionally biased region" description="Basic and acidic residues" evidence="1">
    <location>
        <begin position="156"/>
        <end position="171"/>
    </location>
</feature>
<dbReference type="Proteomes" id="UP001607303">
    <property type="component" value="Unassembled WGS sequence"/>
</dbReference>
<feature type="region of interest" description="Disordered" evidence="1">
    <location>
        <begin position="115"/>
        <end position="244"/>
    </location>
</feature>
<feature type="compositionally biased region" description="Basic and acidic residues" evidence="1">
    <location>
        <begin position="207"/>
        <end position="218"/>
    </location>
</feature>
<dbReference type="AlphaFoldDB" id="A0ABD2ANI2"/>
<name>A0ABD2ANI2_VESMC</name>
<evidence type="ECO:0000313" key="3">
    <source>
        <dbReference type="Proteomes" id="UP001607303"/>
    </source>
</evidence>
<organism evidence="2 3">
    <name type="scientific">Vespula maculifrons</name>
    <name type="common">Eastern yellow jacket</name>
    <name type="synonym">Wasp</name>
    <dbReference type="NCBI Taxonomy" id="7453"/>
    <lineage>
        <taxon>Eukaryota</taxon>
        <taxon>Metazoa</taxon>
        <taxon>Ecdysozoa</taxon>
        <taxon>Arthropoda</taxon>
        <taxon>Hexapoda</taxon>
        <taxon>Insecta</taxon>
        <taxon>Pterygota</taxon>
        <taxon>Neoptera</taxon>
        <taxon>Endopterygota</taxon>
        <taxon>Hymenoptera</taxon>
        <taxon>Apocrita</taxon>
        <taxon>Aculeata</taxon>
        <taxon>Vespoidea</taxon>
        <taxon>Vespidae</taxon>
        <taxon>Vespinae</taxon>
        <taxon>Vespula</taxon>
    </lineage>
</organism>
<feature type="compositionally biased region" description="Basic and acidic residues" evidence="1">
    <location>
        <begin position="125"/>
        <end position="147"/>
    </location>
</feature>
<evidence type="ECO:0000313" key="2">
    <source>
        <dbReference type="EMBL" id="KAL2721190.1"/>
    </source>
</evidence>
<reference evidence="2 3" key="1">
    <citation type="journal article" date="2024" name="Ann. Entomol. Soc. Am.">
        <title>Genomic analyses of the southern and eastern yellowjacket wasps (Hymenoptera: Vespidae) reveal evolutionary signatures of social life.</title>
        <authorList>
            <person name="Catto M.A."/>
            <person name="Caine P.B."/>
            <person name="Orr S.E."/>
            <person name="Hunt B.G."/>
            <person name="Goodisman M.A.D."/>
        </authorList>
    </citation>
    <scope>NUCLEOTIDE SEQUENCE [LARGE SCALE GENOMIC DNA]</scope>
    <source>
        <strain evidence="2">232</strain>
        <tissue evidence="2">Head and thorax</tissue>
    </source>
</reference>
<feature type="region of interest" description="Disordered" evidence="1">
    <location>
        <begin position="1"/>
        <end position="87"/>
    </location>
</feature>
<evidence type="ECO:0000256" key="1">
    <source>
        <dbReference type="SAM" id="MobiDB-lite"/>
    </source>
</evidence>
<proteinExistence type="predicted"/>
<feature type="compositionally biased region" description="Low complexity" evidence="1">
    <location>
        <begin position="73"/>
        <end position="87"/>
    </location>
</feature>
<comment type="caution">
    <text evidence="2">The sequence shown here is derived from an EMBL/GenBank/DDBJ whole genome shotgun (WGS) entry which is preliminary data.</text>
</comment>
<gene>
    <name evidence="2" type="ORF">V1477_020010</name>
</gene>
<feature type="compositionally biased region" description="Acidic residues" evidence="1">
    <location>
        <begin position="195"/>
        <end position="206"/>
    </location>
</feature>
<keyword evidence="3" id="KW-1185">Reference proteome</keyword>
<feature type="compositionally biased region" description="Acidic residues" evidence="1">
    <location>
        <begin position="53"/>
        <end position="64"/>
    </location>
</feature>